<dbReference type="AlphaFoldDB" id="A0AAE3QVT6"/>
<protein>
    <submittedName>
        <fullName evidence="1">Uncharacterized protein</fullName>
    </submittedName>
</protein>
<sequence>MSKRKSVNINVNFTECLSQLADNNNDFNQQLYNSPWVFRLGTGLGGGKK</sequence>
<comment type="caution">
    <text evidence="1">The sequence shown here is derived from an EMBL/GenBank/DDBJ whole genome shotgun (WGS) entry which is preliminary data.</text>
</comment>
<name>A0AAE3QVT6_9BACT</name>
<dbReference type="RefSeq" id="WP_313989899.1">
    <property type="nucleotide sequence ID" value="NZ_JASJOS010000036.1"/>
</dbReference>
<accession>A0AAE3QVT6</accession>
<evidence type="ECO:0000313" key="2">
    <source>
        <dbReference type="Proteomes" id="UP001241110"/>
    </source>
</evidence>
<organism evidence="1 2">
    <name type="scientific">Xanthocytophaga flava</name>
    <dbReference type="NCBI Taxonomy" id="3048013"/>
    <lineage>
        <taxon>Bacteria</taxon>
        <taxon>Pseudomonadati</taxon>
        <taxon>Bacteroidota</taxon>
        <taxon>Cytophagia</taxon>
        <taxon>Cytophagales</taxon>
        <taxon>Rhodocytophagaceae</taxon>
        <taxon>Xanthocytophaga</taxon>
    </lineage>
</organism>
<evidence type="ECO:0000313" key="1">
    <source>
        <dbReference type="EMBL" id="MDJ1486360.1"/>
    </source>
</evidence>
<dbReference type="EMBL" id="JASJOS010000036">
    <property type="protein sequence ID" value="MDJ1486360.1"/>
    <property type="molecule type" value="Genomic_DNA"/>
</dbReference>
<gene>
    <name evidence="1" type="ORF">QNI16_38125</name>
</gene>
<reference evidence="1" key="1">
    <citation type="submission" date="2023-05" db="EMBL/GenBank/DDBJ databases">
        <authorList>
            <person name="Zhang X."/>
        </authorList>
    </citation>
    <scope>NUCLEOTIDE SEQUENCE</scope>
    <source>
        <strain evidence="1">YF14B1</strain>
    </source>
</reference>
<dbReference type="Proteomes" id="UP001241110">
    <property type="component" value="Unassembled WGS sequence"/>
</dbReference>
<proteinExistence type="predicted"/>